<protein>
    <submittedName>
        <fullName evidence="1">Uncharacterized protein</fullName>
    </submittedName>
</protein>
<dbReference type="Proteomes" id="UP000236737">
    <property type="component" value="Unassembled WGS sequence"/>
</dbReference>
<name>A0A1H5WYX4_9FLAO</name>
<proteinExistence type="predicted"/>
<accession>A0A1H5WYX4</accession>
<reference evidence="2" key="1">
    <citation type="submission" date="2016-10" db="EMBL/GenBank/DDBJ databases">
        <authorList>
            <person name="Varghese N."/>
            <person name="Submissions S."/>
        </authorList>
    </citation>
    <scope>NUCLEOTIDE SEQUENCE [LARGE SCALE GENOMIC DNA]</scope>
    <source>
        <strain evidence="2">CGMCC 1.9230</strain>
    </source>
</reference>
<dbReference type="AlphaFoldDB" id="A0A1H5WYX4"/>
<dbReference type="EMBL" id="FNVP01000005">
    <property type="protein sequence ID" value="SEG04712.1"/>
    <property type="molecule type" value="Genomic_DNA"/>
</dbReference>
<evidence type="ECO:0000313" key="2">
    <source>
        <dbReference type="Proteomes" id="UP000236737"/>
    </source>
</evidence>
<keyword evidence="2" id="KW-1185">Reference proteome</keyword>
<organism evidence="1 2">
    <name type="scientific">Flavobacterium urumqiense</name>
    <dbReference type="NCBI Taxonomy" id="935224"/>
    <lineage>
        <taxon>Bacteria</taxon>
        <taxon>Pseudomonadati</taxon>
        <taxon>Bacteroidota</taxon>
        <taxon>Flavobacteriia</taxon>
        <taxon>Flavobacteriales</taxon>
        <taxon>Flavobacteriaceae</taxon>
        <taxon>Flavobacterium</taxon>
    </lineage>
</organism>
<sequence>MLLTVIILRFLTMMSCVKETLAQRLLLLQTTIQMKFGKKELAYSIILTLKGILQFFYGNYQEWLNKTN</sequence>
<evidence type="ECO:0000313" key="1">
    <source>
        <dbReference type="EMBL" id="SEG04712.1"/>
    </source>
</evidence>
<gene>
    <name evidence="1" type="ORF">SAMN04488130_105118</name>
</gene>